<accession>A0A830BKS8</accession>
<dbReference type="PROSITE" id="PS50878">
    <property type="entry name" value="RT_POL"/>
    <property type="match status" value="1"/>
</dbReference>
<organism evidence="2 3">
    <name type="scientific">Phtheirospermum japonicum</name>
    <dbReference type="NCBI Taxonomy" id="374723"/>
    <lineage>
        <taxon>Eukaryota</taxon>
        <taxon>Viridiplantae</taxon>
        <taxon>Streptophyta</taxon>
        <taxon>Embryophyta</taxon>
        <taxon>Tracheophyta</taxon>
        <taxon>Spermatophyta</taxon>
        <taxon>Magnoliopsida</taxon>
        <taxon>eudicotyledons</taxon>
        <taxon>Gunneridae</taxon>
        <taxon>Pentapetalae</taxon>
        <taxon>asterids</taxon>
        <taxon>lamiids</taxon>
        <taxon>Lamiales</taxon>
        <taxon>Orobanchaceae</taxon>
        <taxon>Orobanchaceae incertae sedis</taxon>
        <taxon>Phtheirospermum</taxon>
    </lineage>
</organism>
<evidence type="ECO:0000313" key="2">
    <source>
        <dbReference type="EMBL" id="GFP88047.1"/>
    </source>
</evidence>
<keyword evidence="3" id="KW-1185">Reference proteome</keyword>
<protein>
    <submittedName>
        <fullName evidence="2">Line-1 retrotransposable element orf2 protein</fullName>
    </submittedName>
</protein>
<feature type="domain" description="Reverse transcriptase" evidence="1">
    <location>
        <begin position="202"/>
        <end position="481"/>
    </location>
</feature>
<evidence type="ECO:0000259" key="1">
    <source>
        <dbReference type="PROSITE" id="PS50878"/>
    </source>
</evidence>
<gene>
    <name evidence="2" type="ORF">PHJA_000948400</name>
</gene>
<dbReference type="PANTHER" id="PTHR31635:SF196">
    <property type="entry name" value="REVERSE TRANSCRIPTASE DOMAIN-CONTAINING PROTEIN-RELATED"/>
    <property type="match status" value="1"/>
</dbReference>
<reference evidence="2" key="1">
    <citation type="submission" date="2020-07" db="EMBL/GenBank/DDBJ databases">
        <title>Ethylene signaling mediates host invasion by parasitic plants.</title>
        <authorList>
            <person name="Yoshida S."/>
        </authorList>
    </citation>
    <scope>NUCLEOTIDE SEQUENCE</scope>
    <source>
        <strain evidence="2">Okayama</strain>
    </source>
</reference>
<dbReference type="Pfam" id="PF00078">
    <property type="entry name" value="RVT_1"/>
    <property type="match status" value="1"/>
</dbReference>
<evidence type="ECO:0000313" key="3">
    <source>
        <dbReference type="Proteomes" id="UP000653305"/>
    </source>
</evidence>
<dbReference type="InterPro" id="IPR043502">
    <property type="entry name" value="DNA/RNA_pol_sf"/>
</dbReference>
<dbReference type="CDD" id="cd01650">
    <property type="entry name" value="RT_nLTR_like"/>
    <property type="match status" value="1"/>
</dbReference>
<dbReference type="OrthoDB" id="1751077at2759"/>
<dbReference type="EMBL" id="BMAC01000160">
    <property type="protein sequence ID" value="GFP88047.1"/>
    <property type="molecule type" value="Genomic_DNA"/>
</dbReference>
<dbReference type="InterPro" id="IPR000477">
    <property type="entry name" value="RT_dom"/>
</dbReference>
<proteinExistence type="predicted"/>
<dbReference type="Proteomes" id="UP000653305">
    <property type="component" value="Unassembled WGS sequence"/>
</dbReference>
<dbReference type="AlphaFoldDB" id="A0A830BKS8"/>
<comment type="caution">
    <text evidence="2">The sequence shown here is derived from an EMBL/GenBank/DDBJ whole genome shotgun (WGS) entry which is preliminary data.</text>
</comment>
<dbReference type="PANTHER" id="PTHR31635">
    <property type="entry name" value="REVERSE TRANSCRIPTASE DOMAIN-CONTAINING PROTEIN-RELATED"/>
    <property type="match status" value="1"/>
</dbReference>
<sequence>MGPLKQLNAKHYSHISERCERANKALKHAQQQFHDSPGDDALKVQVCSLRKEATCLAEAERHFYYQQAKSTHLKFSDKCTKFFHSLVKRNTRRNHIVKVKRDDGSFTSSQDEVANEFSGFYKSLLGTDTSCIPIDPHVIGSGPTITPEQSDSLVNNVSDDEIKAALFTIGEEKSPGPDGYTSNFFNKAWHTVGGQFCKAVHEFFKSGRLLKQINHTILAMIPKSNRPSSVGDYRPIACCNVTYKVISKILASRLASTLGTIVDQAQSAFMEGRSMVENIHLAQELLRKYHRIKKVSPRCIIKIDLRKAFDSVSWDFLKSVLEGLNFPGKFVSWVMECVTTTSYSISLNGSLHDIFEGKRGLRQGDPLSPFLFVLCIEYLSSSLNIATANPDFNFHPRCEANRITDLAFADDLMLIARGDPTSVRILMECLSSFSDQSGLSMNALKSDLYTAAIVGEDLEEIQDITGIPPGTMPFRYLGIPLSAHKLRPMHYAPFIDNIASYINAWTASSLSYAGRAELIRSVLQGVECFWLSIIPLQAGVIDRITKLCRVERGSVDQSLMEHS</sequence>
<name>A0A830BKS8_9LAMI</name>
<dbReference type="SUPFAM" id="SSF56672">
    <property type="entry name" value="DNA/RNA polymerases"/>
    <property type="match status" value="1"/>
</dbReference>